<evidence type="ECO:0000256" key="1">
    <source>
        <dbReference type="SAM" id="MobiDB-lite"/>
    </source>
</evidence>
<feature type="region of interest" description="Disordered" evidence="1">
    <location>
        <begin position="1"/>
        <end position="86"/>
    </location>
</feature>
<reference evidence="2" key="1">
    <citation type="submission" date="2022-08" db="EMBL/GenBank/DDBJ databases">
        <title>Draft genome sequencing of Roseisolibacter agri AW1220.</title>
        <authorList>
            <person name="Tobiishi Y."/>
            <person name="Tonouchi A."/>
        </authorList>
    </citation>
    <scope>NUCLEOTIDE SEQUENCE</scope>
    <source>
        <strain evidence="2">AW1220</strain>
    </source>
</reference>
<dbReference type="RefSeq" id="WP_284350649.1">
    <property type="nucleotide sequence ID" value="NZ_BRXS01000004.1"/>
</dbReference>
<accession>A0AA37QGW9</accession>
<feature type="compositionally biased region" description="Basic and acidic residues" evidence="1">
    <location>
        <begin position="18"/>
        <end position="45"/>
    </location>
</feature>
<proteinExistence type="predicted"/>
<name>A0AA37QGW9_9BACT</name>
<dbReference type="EMBL" id="BRXS01000004">
    <property type="protein sequence ID" value="GLC26190.1"/>
    <property type="molecule type" value="Genomic_DNA"/>
</dbReference>
<comment type="caution">
    <text evidence="2">The sequence shown here is derived from an EMBL/GenBank/DDBJ whole genome shotgun (WGS) entry which is preliminary data.</text>
</comment>
<organism evidence="2 3">
    <name type="scientific">Roseisolibacter agri</name>
    <dbReference type="NCBI Taxonomy" id="2014610"/>
    <lineage>
        <taxon>Bacteria</taxon>
        <taxon>Pseudomonadati</taxon>
        <taxon>Gemmatimonadota</taxon>
        <taxon>Gemmatimonadia</taxon>
        <taxon>Gemmatimonadales</taxon>
        <taxon>Gemmatimonadaceae</taxon>
        <taxon>Roseisolibacter</taxon>
    </lineage>
</organism>
<evidence type="ECO:0000313" key="3">
    <source>
        <dbReference type="Proteomes" id="UP001161325"/>
    </source>
</evidence>
<evidence type="ECO:0000313" key="2">
    <source>
        <dbReference type="EMBL" id="GLC26190.1"/>
    </source>
</evidence>
<gene>
    <name evidence="2" type="ORF">rosag_27030</name>
</gene>
<dbReference type="Proteomes" id="UP001161325">
    <property type="component" value="Unassembled WGS sequence"/>
</dbReference>
<protein>
    <submittedName>
        <fullName evidence="2">Uncharacterized protein</fullName>
    </submittedName>
</protein>
<sequence length="130" mass="13090">MAGPIGRTGVVGGVAPVRDPERDGVREGGRTRTRDGAARPGHEAADQVTISPDALRGLRGGAGDDADATGGDATSEGGDMTTEGASGFRNVGEALLVARGLANALRDDAPRAALVHDLVSPQRAIALLRS</sequence>
<dbReference type="AlphaFoldDB" id="A0AA37QGW9"/>
<keyword evidence="3" id="KW-1185">Reference proteome</keyword>